<accession>A0A927FUS5</accession>
<feature type="transmembrane region" description="Helical" evidence="8">
    <location>
        <begin position="225"/>
        <end position="247"/>
    </location>
</feature>
<feature type="transmembrane region" description="Helical" evidence="8">
    <location>
        <begin position="15"/>
        <end position="32"/>
    </location>
</feature>
<comment type="caution">
    <text evidence="9">The sequence shown here is derived from an EMBL/GenBank/DDBJ whole genome shotgun (WGS) entry which is preliminary data.</text>
</comment>
<feature type="transmembrane region" description="Helical" evidence="8">
    <location>
        <begin position="67"/>
        <end position="89"/>
    </location>
</feature>
<evidence type="ECO:0000256" key="1">
    <source>
        <dbReference type="ARBA" id="ARBA00004651"/>
    </source>
</evidence>
<feature type="transmembrane region" description="Helical" evidence="8">
    <location>
        <begin position="253"/>
        <end position="276"/>
    </location>
</feature>
<protein>
    <submittedName>
        <fullName evidence="9">AI-2E family transporter</fullName>
    </submittedName>
</protein>
<evidence type="ECO:0000256" key="7">
    <source>
        <dbReference type="ARBA" id="ARBA00023136"/>
    </source>
</evidence>
<evidence type="ECO:0000313" key="9">
    <source>
        <dbReference type="EMBL" id="MBD8065872.1"/>
    </source>
</evidence>
<gene>
    <name evidence="9" type="ORF">IC608_10330</name>
</gene>
<evidence type="ECO:0000256" key="3">
    <source>
        <dbReference type="ARBA" id="ARBA00022448"/>
    </source>
</evidence>
<keyword evidence="10" id="KW-1185">Reference proteome</keyword>
<feature type="transmembrane region" description="Helical" evidence="8">
    <location>
        <begin position="288"/>
        <end position="309"/>
    </location>
</feature>
<dbReference type="PANTHER" id="PTHR21716:SF53">
    <property type="entry name" value="PERMEASE PERM-RELATED"/>
    <property type="match status" value="1"/>
</dbReference>
<keyword evidence="7 8" id="KW-0472">Membrane</keyword>
<dbReference type="GO" id="GO:0005886">
    <property type="term" value="C:plasma membrane"/>
    <property type="evidence" value="ECO:0007669"/>
    <property type="project" value="UniProtKB-SubCell"/>
</dbReference>
<evidence type="ECO:0000256" key="2">
    <source>
        <dbReference type="ARBA" id="ARBA00009773"/>
    </source>
</evidence>
<evidence type="ECO:0000313" key="10">
    <source>
        <dbReference type="Proteomes" id="UP000654108"/>
    </source>
</evidence>
<feature type="transmembrane region" description="Helical" evidence="8">
    <location>
        <begin position="171"/>
        <end position="191"/>
    </location>
</feature>
<dbReference type="SUPFAM" id="SSF55781">
    <property type="entry name" value="GAF domain-like"/>
    <property type="match status" value="1"/>
</dbReference>
<proteinExistence type="inferred from homology"/>
<evidence type="ECO:0000256" key="8">
    <source>
        <dbReference type="SAM" id="Phobius"/>
    </source>
</evidence>
<evidence type="ECO:0000256" key="5">
    <source>
        <dbReference type="ARBA" id="ARBA00022692"/>
    </source>
</evidence>
<keyword evidence="4" id="KW-1003">Cell membrane</keyword>
<comment type="subcellular location">
    <subcellularLocation>
        <location evidence="1">Cell membrane</location>
        <topology evidence="1">Multi-pass membrane protein</topology>
    </subcellularLocation>
</comment>
<evidence type="ECO:0000256" key="6">
    <source>
        <dbReference type="ARBA" id="ARBA00022989"/>
    </source>
</evidence>
<dbReference type="PANTHER" id="PTHR21716">
    <property type="entry name" value="TRANSMEMBRANE PROTEIN"/>
    <property type="match status" value="1"/>
</dbReference>
<keyword evidence="6 8" id="KW-1133">Transmembrane helix</keyword>
<comment type="similarity">
    <text evidence="2">Belongs to the autoinducer-2 exporter (AI-2E) (TC 2.A.86) family.</text>
</comment>
<dbReference type="Proteomes" id="UP000654108">
    <property type="component" value="Unassembled WGS sequence"/>
</dbReference>
<sequence>MSDPVIASSFRRRRLSAFESVATFAIIAALLYLGASLLVPITLSVLLAFALNPLVGWMGRHLRLPDAAAVILAVLIAALLLGAFAVLAVTQVARLAAQLPGYQQTIMTKLEALQAQFGSFAWLEQLNATVANLGDRLAAPEAKTGAGVPVPVSISNEIGPLSILSSVMGSIIGPIATVAIVTVFLIFLLMGRADLQDRFIRLVSAGRYSLTNIAISDASHRVGRYLIIQLMVNTVYGTIFGIGLWLIGVPSALLWGMLIILFRYIPFVGALIIAIVPFTLAFAVDPGWNMLALTIGLFLVLDLTTANVIEPRLYGSSTGVSPIAILLSAMFWATLWGPVGLILSTPMTVCLVVIGRHLPQFQFLETLLGSEPVLAPAERLYQRMLKGNIEDAIELTEDHIDQHGQAAFIDNLMLPALRLATAELEEGPEAVPQRRELMRSFETVLDATFEPEWVRPPQVLLIGGRNEIDEAAAQLLGTQLLTDDIAVDVLPPGAIRQEAIGRLDLEGVRTLVLVFMGSDVRAQCRYVSRRLRRMAPDVRVIVCAVNEFASAETSETLHVDAVAHSFEAAREAIQALAPMAAPIGRRKGRRAFAGAGRGDDALGKALEAIAERFSVPAAIINLVDDQRHLEDEDAARLTLLVANSKMPLIVDSERANEEVGESTYIQTNGIDLYAAAPLILPDGTCPGALVLLDYEPHAFGDEEVKNLQSAADDLVRRFG</sequence>
<dbReference type="Pfam" id="PF01594">
    <property type="entry name" value="AI-2E_transport"/>
    <property type="match status" value="1"/>
</dbReference>
<dbReference type="AlphaFoldDB" id="A0A927FUS5"/>
<dbReference type="EMBL" id="JACYFU010000002">
    <property type="protein sequence ID" value="MBD8065872.1"/>
    <property type="molecule type" value="Genomic_DNA"/>
</dbReference>
<keyword evidence="3" id="KW-0813">Transport</keyword>
<name>A0A927FUS5_9HYPH</name>
<evidence type="ECO:0000256" key="4">
    <source>
        <dbReference type="ARBA" id="ARBA00022475"/>
    </source>
</evidence>
<dbReference type="RefSeq" id="WP_191775073.1">
    <property type="nucleotide sequence ID" value="NZ_JACYFU010000002.1"/>
</dbReference>
<organism evidence="9 10">
    <name type="scientific">Devosia oryzisoli</name>
    <dbReference type="NCBI Taxonomy" id="2774138"/>
    <lineage>
        <taxon>Bacteria</taxon>
        <taxon>Pseudomonadati</taxon>
        <taxon>Pseudomonadota</taxon>
        <taxon>Alphaproteobacteria</taxon>
        <taxon>Hyphomicrobiales</taxon>
        <taxon>Devosiaceae</taxon>
        <taxon>Devosia</taxon>
    </lineage>
</organism>
<reference evidence="9" key="1">
    <citation type="submission" date="2020-09" db="EMBL/GenBank/DDBJ databases">
        <title>Genome seq and assembly of Devosia sp.</title>
        <authorList>
            <person name="Chhetri G."/>
        </authorList>
    </citation>
    <scope>NUCLEOTIDE SEQUENCE</scope>
    <source>
        <strain evidence="9">PTR5</strain>
    </source>
</reference>
<keyword evidence="5 8" id="KW-0812">Transmembrane</keyword>
<dbReference type="InterPro" id="IPR002549">
    <property type="entry name" value="AI-2E-like"/>
</dbReference>